<evidence type="ECO:0000256" key="6">
    <source>
        <dbReference type="ARBA" id="ARBA00023136"/>
    </source>
</evidence>
<dbReference type="Proteomes" id="UP000242146">
    <property type="component" value="Unassembled WGS sequence"/>
</dbReference>
<dbReference type="Pfam" id="PF10256">
    <property type="entry name" value="Erf4"/>
    <property type="match status" value="1"/>
</dbReference>
<comment type="caution">
    <text evidence="9">The sequence shown here is derived from an EMBL/GenBank/DDBJ whole genome shotgun (WGS) entry which is preliminary data.</text>
</comment>
<dbReference type="STRING" id="101127.A0A1X2GVK9"/>
<keyword evidence="5" id="KW-0256">Endoplasmic reticulum</keyword>
<evidence type="ECO:0000256" key="7">
    <source>
        <dbReference type="SAM" id="MobiDB-lite"/>
    </source>
</evidence>
<name>A0A1X2GVK9_9FUNG</name>
<keyword evidence="10" id="KW-1185">Reference proteome</keyword>
<evidence type="ECO:0000256" key="5">
    <source>
        <dbReference type="ARBA" id="ARBA00022824"/>
    </source>
</evidence>
<evidence type="ECO:0000259" key="8">
    <source>
        <dbReference type="Pfam" id="PF10256"/>
    </source>
</evidence>
<comment type="subcellular location">
    <subcellularLocation>
        <location evidence="1">Endoplasmic reticulum membrane</location>
        <topology evidence="1">Peripheral membrane protein</topology>
    </subcellularLocation>
</comment>
<evidence type="ECO:0000256" key="2">
    <source>
        <dbReference type="ARBA" id="ARBA00007732"/>
    </source>
</evidence>
<evidence type="ECO:0000313" key="9">
    <source>
        <dbReference type="EMBL" id="ORX62062.1"/>
    </source>
</evidence>
<reference evidence="9 10" key="1">
    <citation type="submission" date="2016-07" db="EMBL/GenBank/DDBJ databases">
        <title>Pervasive Adenine N6-methylation of Active Genes in Fungi.</title>
        <authorList>
            <consortium name="DOE Joint Genome Institute"/>
            <person name="Mondo S.J."/>
            <person name="Dannebaum R.O."/>
            <person name="Kuo R.C."/>
            <person name="Labutti K."/>
            <person name="Haridas S."/>
            <person name="Kuo A."/>
            <person name="Salamov A."/>
            <person name="Ahrendt S.R."/>
            <person name="Lipzen A."/>
            <person name="Sullivan W."/>
            <person name="Andreopoulos W.B."/>
            <person name="Clum A."/>
            <person name="Lindquist E."/>
            <person name="Daum C."/>
            <person name="Ramamoorthy G.K."/>
            <person name="Gryganskyi A."/>
            <person name="Culley D."/>
            <person name="Magnuson J.K."/>
            <person name="James T.Y."/>
            <person name="O'Malley M.A."/>
            <person name="Stajich J.E."/>
            <person name="Spatafora J.W."/>
            <person name="Visel A."/>
            <person name="Grigoriev I.V."/>
        </authorList>
    </citation>
    <scope>NUCLEOTIDE SEQUENCE [LARGE SCALE GENOMIC DNA]</scope>
    <source>
        <strain evidence="9 10">NRRL 3301</strain>
    </source>
</reference>
<dbReference type="PANTHER" id="PTHR13254:SF0">
    <property type="entry name" value="GOLGIN SUBFAMILY A MEMBER 7_ERF4 DOMAIN-CONTAINING PROTEIN"/>
    <property type="match status" value="1"/>
</dbReference>
<evidence type="ECO:0000313" key="10">
    <source>
        <dbReference type="Proteomes" id="UP000242146"/>
    </source>
</evidence>
<proteinExistence type="inferred from homology"/>
<dbReference type="InterPro" id="IPR019383">
    <property type="entry name" value="Golgin_A_7/ERF4"/>
</dbReference>
<dbReference type="GO" id="GO:0005789">
    <property type="term" value="C:endoplasmic reticulum membrane"/>
    <property type="evidence" value="ECO:0007669"/>
    <property type="project" value="UniProtKB-SubCell"/>
</dbReference>
<comment type="subunit">
    <text evidence="3">Interacts with ERF2.</text>
</comment>
<dbReference type="InterPro" id="IPR051371">
    <property type="entry name" value="Ras_palmitoyltransferase"/>
</dbReference>
<evidence type="ECO:0000256" key="1">
    <source>
        <dbReference type="ARBA" id="ARBA00004406"/>
    </source>
</evidence>
<dbReference type="PANTHER" id="PTHR13254">
    <property type="entry name" value="GOLGI AUTOANTIGEN, GOLGIN SUBFAMILY A, 7"/>
    <property type="match status" value="1"/>
</dbReference>
<evidence type="ECO:0000256" key="3">
    <source>
        <dbReference type="ARBA" id="ARBA00011396"/>
    </source>
</evidence>
<dbReference type="AlphaFoldDB" id="A0A1X2GVK9"/>
<comment type="similarity">
    <text evidence="2">Belongs to the ERF4 family.</text>
</comment>
<evidence type="ECO:0000256" key="4">
    <source>
        <dbReference type="ARBA" id="ARBA00018463"/>
    </source>
</evidence>
<dbReference type="EMBL" id="MCGT01000002">
    <property type="protein sequence ID" value="ORX62062.1"/>
    <property type="molecule type" value="Genomic_DNA"/>
</dbReference>
<dbReference type="GO" id="GO:0006612">
    <property type="term" value="P:protein targeting to membrane"/>
    <property type="evidence" value="ECO:0007669"/>
    <property type="project" value="TreeGrafter"/>
</dbReference>
<gene>
    <name evidence="9" type="ORF">DM01DRAFT_1298588</name>
</gene>
<feature type="domain" description="Golgin subfamily A member 7/ERF4" evidence="8">
    <location>
        <begin position="50"/>
        <end position="163"/>
    </location>
</feature>
<dbReference type="OrthoDB" id="2190159at2759"/>
<feature type="compositionally biased region" description="Polar residues" evidence="7">
    <location>
        <begin position="11"/>
        <end position="31"/>
    </location>
</feature>
<keyword evidence="6" id="KW-0472">Membrane</keyword>
<organism evidence="9 10">
    <name type="scientific">Hesseltinella vesiculosa</name>
    <dbReference type="NCBI Taxonomy" id="101127"/>
    <lineage>
        <taxon>Eukaryota</taxon>
        <taxon>Fungi</taxon>
        <taxon>Fungi incertae sedis</taxon>
        <taxon>Mucoromycota</taxon>
        <taxon>Mucoromycotina</taxon>
        <taxon>Mucoromycetes</taxon>
        <taxon>Mucorales</taxon>
        <taxon>Cunninghamellaceae</taxon>
        <taxon>Hesseltinella</taxon>
    </lineage>
</organism>
<protein>
    <recommendedName>
        <fullName evidence="4">Ras modification protein ERF4</fullName>
    </recommendedName>
</protein>
<feature type="region of interest" description="Disordered" evidence="7">
    <location>
        <begin position="1"/>
        <end position="32"/>
    </location>
</feature>
<accession>A0A1X2GVK9</accession>
<dbReference type="GO" id="GO:0031211">
    <property type="term" value="C:endoplasmic reticulum palmitoyltransferase complex"/>
    <property type="evidence" value="ECO:0007669"/>
    <property type="project" value="TreeGrafter"/>
</dbReference>
<sequence>MQVKETGEHSPVSSTANSESPHPSQKLNMPDTTKDKVMIDMNQYVAAKAIRIERDYSKGDGITQFCTDMPTTLIDKITPEQFKHTIDTINQLLRNAEQLSWSGVIYNVLEILTIYLWPVFFDSNYHKTIHELLDFIDKENDSVYHPQKLSIRNPVKTAFLFLEIQVFD</sequence>